<accession>A0A166USJ3</accession>
<evidence type="ECO:0000256" key="1">
    <source>
        <dbReference type="SAM" id="SignalP"/>
    </source>
</evidence>
<dbReference type="OrthoDB" id="4832625at2759"/>
<name>A0A166USJ3_9PEZI</name>
<dbReference type="Proteomes" id="UP000076552">
    <property type="component" value="Unassembled WGS sequence"/>
</dbReference>
<keyword evidence="1" id="KW-0732">Signal</keyword>
<evidence type="ECO:0000313" key="2">
    <source>
        <dbReference type="EMBL" id="KZL73753.1"/>
    </source>
</evidence>
<keyword evidence="3" id="KW-1185">Reference proteome</keyword>
<dbReference type="AlphaFoldDB" id="A0A166USJ3"/>
<gene>
    <name evidence="2" type="ORF">CT0861_04946</name>
</gene>
<sequence length="120" mass="12647">MQFATLTAGLLALAATASATPIMGTIKMFFDPASNCTGTPIPIEGTGQSLAIPPDYVDQCHKVSVGLDNTTYKRFSASGLTPVFSFELYTDADCQNLATNASNVCVSDVKSYIGRRVDGN</sequence>
<organism evidence="2 3">
    <name type="scientific">Colletotrichum tofieldiae</name>
    <dbReference type="NCBI Taxonomy" id="708197"/>
    <lineage>
        <taxon>Eukaryota</taxon>
        <taxon>Fungi</taxon>
        <taxon>Dikarya</taxon>
        <taxon>Ascomycota</taxon>
        <taxon>Pezizomycotina</taxon>
        <taxon>Sordariomycetes</taxon>
        <taxon>Hypocreomycetidae</taxon>
        <taxon>Glomerellales</taxon>
        <taxon>Glomerellaceae</taxon>
        <taxon>Colletotrichum</taxon>
        <taxon>Colletotrichum spaethianum species complex</taxon>
    </lineage>
</organism>
<reference evidence="2 3" key="1">
    <citation type="submission" date="2015-06" db="EMBL/GenBank/DDBJ databases">
        <title>Survival trade-offs in plant roots during colonization by closely related pathogenic and mutualistic fungi.</title>
        <authorList>
            <person name="Hacquard S."/>
            <person name="Kracher B."/>
            <person name="Hiruma K."/>
            <person name="Weinman A."/>
            <person name="Muench P."/>
            <person name="Garrido Oter R."/>
            <person name="Ver Loren van Themaat E."/>
            <person name="Dallerey J.-F."/>
            <person name="Damm U."/>
            <person name="Henrissat B."/>
            <person name="Lespinet O."/>
            <person name="Thon M."/>
            <person name="Kemen E."/>
            <person name="McHardy A.C."/>
            <person name="Schulze-Lefert P."/>
            <person name="O'Connell R.J."/>
        </authorList>
    </citation>
    <scope>NUCLEOTIDE SEQUENCE [LARGE SCALE GENOMIC DNA]</scope>
    <source>
        <strain evidence="2 3">0861</strain>
    </source>
</reference>
<evidence type="ECO:0000313" key="3">
    <source>
        <dbReference type="Proteomes" id="UP000076552"/>
    </source>
</evidence>
<comment type="caution">
    <text evidence="2">The sequence shown here is derived from an EMBL/GenBank/DDBJ whole genome shotgun (WGS) entry which is preliminary data.</text>
</comment>
<proteinExistence type="predicted"/>
<dbReference type="EMBL" id="LFIV01000041">
    <property type="protein sequence ID" value="KZL73753.1"/>
    <property type="molecule type" value="Genomic_DNA"/>
</dbReference>
<feature type="signal peptide" evidence="1">
    <location>
        <begin position="1"/>
        <end position="19"/>
    </location>
</feature>
<protein>
    <submittedName>
        <fullName evidence="2">Uncharacterized protein</fullName>
    </submittedName>
</protein>
<feature type="chain" id="PRO_5007880781" evidence="1">
    <location>
        <begin position="20"/>
        <end position="120"/>
    </location>
</feature>